<keyword evidence="2" id="KW-1003">Cell membrane</keyword>
<protein>
    <submittedName>
        <fullName evidence="8">YihY/virulence factor BrkB family protein</fullName>
    </submittedName>
</protein>
<dbReference type="RefSeq" id="WP_311485438.1">
    <property type="nucleotide sequence ID" value="NZ_JAVRHP010000100.1"/>
</dbReference>
<dbReference type="NCBIfam" id="TIGR00765">
    <property type="entry name" value="yihY_not_rbn"/>
    <property type="match status" value="1"/>
</dbReference>
<feature type="transmembrane region" description="Helical" evidence="7">
    <location>
        <begin position="194"/>
        <end position="214"/>
    </location>
</feature>
<evidence type="ECO:0000256" key="3">
    <source>
        <dbReference type="ARBA" id="ARBA00022692"/>
    </source>
</evidence>
<evidence type="ECO:0000313" key="8">
    <source>
        <dbReference type="EMBL" id="MDT0651313.1"/>
    </source>
</evidence>
<dbReference type="PANTHER" id="PTHR30213">
    <property type="entry name" value="INNER MEMBRANE PROTEIN YHJD"/>
    <property type="match status" value="1"/>
</dbReference>
<reference evidence="8 9" key="1">
    <citation type="submission" date="2023-09" db="EMBL/GenBank/DDBJ databases">
        <authorList>
            <person name="Rey-Velasco X."/>
        </authorList>
    </citation>
    <scope>NUCLEOTIDE SEQUENCE [LARGE SCALE GENOMIC DNA]</scope>
    <source>
        <strain evidence="8 9">F297</strain>
    </source>
</reference>
<name>A0ABU3CYJ0_9FLAO</name>
<keyword evidence="3 7" id="KW-0812">Transmembrane</keyword>
<dbReference type="EMBL" id="JAVRHP010000100">
    <property type="protein sequence ID" value="MDT0651313.1"/>
    <property type="molecule type" value="Genomic_DNA"/>
</dbReference>
<evidence type="ECO:0000256" key="6">
    <source>
        <dbReference type="SAM" id="MobiDB-lite"/>
    </source>
</evidence>
<sequence>MNKSKSNNRGHKAKTPKEIPTRGWKDIAKRVIDQISKDHVQIVSAGVGFYFFISLFPTIIAAISIYSLIIDTAQIQDQLAMLNSLLPAEAYQTVEQIVEPILQKSDQTLSWGLGLSILLSLWSANKGTSALFEGINIAYDEEDERSFFKKTAITLTFTLGLILAGLLSLLLVIFFPVLVGNLGLSTTISSVITWGRWLVLGLLLIFSLGLIYKIAPHRDNPRFRWVSWGAALSSFMWIIGSILFSWYVRNFGSYGDVYGSFAAVVILLLWLFLTSFIVLLGAEINSEMEHQTSKDTTIGKEEPMGQREAYHADRVAGKDKGADA</sequence>
<evidence type="ECO:0000256" key="5">
    <source>
        <dbReference type="ARBA" id="ARBA00023136"/>
    </source>
</evidence>
<dbReference type="InterPro" id="IPR017039">
    <property type="entry name" value="Virul_fac_BrkB"/>
</dbReference>
<accession>A0ABU3CYJ0</accession>
<keyword evidence="5 7" id="KW-0472">Membrane</keyword>
<keyword evidence="4 7" id="KW-1133">Transmembrane helix</keyword>
<feature type="transmembrane region" description="Helical" evidence="7">
    <location>
        <begin position="152"/>
        <end position="174"/>
    </location>
</feature>
<dbReference type="Proteomes" id="UP001248819">
    <property type="component" value="Unassembled WGS sequence"/>
</dbReference>
<dbReference type="PANTHER" id="PTHR30213:SF0">
    <property type="entry name" value="UPF0761 MEMBRANE PROTEIN YIHY"/>
    <property type="match status" value="1"/>
</dbReference>
<evidence type="ECO:0000256" key="1">
    <source>
        <dbReference type="ARBA" id="ARBA00004651"/>
    </source>
</evidence>
<proteinExistence type="predicted"/>
<evidence type="ECO:0000256" key="4">
    <source>
        <dbReference type="ARBA" id="ARBA00022989"/>
    </source>
</evidence>
<keyword evidence="9" id="KW-1185">Reference proteome</keyword>
<gene>
    <name evidence="8" type="ORF">RM529_14250</name>
</gene>
<evidence type="ECO:0000256" key="2">
    <source>
        <dbReference type="ARBA" id="ARBA00022475"/>
    </source>
</evidence>
<feature type="transmembrane region" description="Helical" evidence="7">
    <location>
        <begin position="260"/>
        <end position="282"/>
    </location>
</feature>
<comment type="subcellular location">
    <subcellularLocation>
        <location evidence="1">Cell membrane</location>
        <topology evidence="1">Multi-pass membrane protein</topology>
    </subcellularLocation>
</comment>
<dbReference type="Pfam" id="PF03631">
    <property type="entry name" value="Virul_fac_BrkB"/>
    <property type="match status" value="1"/>
</dbReference>
<feature type="region of interest" description="Disordered" evidence="6">
    <location>
        <begin position="291"/>
        <end position="324"/>
    </location>
</feature>
<evidence type="ECO:0000256" key="7">
    <source>
        <dbReference type="SAM" id="Phobius"/>
    </source>
</evidence>
<dbReference type="PIRSF" id="PIRSF035875">
    <property type="entry name" value="RNase_BN"/>
    <property type="match status" value="1"/>
</dbReference>
<feature type="transmembrane region" description="Helical" evidence="7">
    <location>
        <begin position="226"/>
        <end position="248"/>
    </location>
</feature>
<organism evidence="8 9">
    <name type="scientific">Autumnicola edwardsiae</name>
    <dbReference type="NCBI Taxonomy" id="3075594"/>
    <lineage>
        <taxon>Bacteria</taxon>
        <taxon>Pseudomonadati</taxon>
        <taxon>Bacteroidota</taxon>
        <taxon>Flavobacteriia</taxon>
        <taxon>Flavobacteriales</taxon>
        <taxon>Flavobacteriaceae</taxon>
        <taxon>Autumnicola</taxon>
    </lineage>
</organism>
<comment type="caution">
    <text evidence="8">The sequence shown here is derived from an EMBL/GenBank/DDBJ whole genome shotgun (WGS) entry which is preliminary data.</text>
</comment>
<evidence type="ECO:0000313" key="9">
    <source>
        <dbReference type="Proteomes" id="UP001248819"/>
    </source>
</evidence>
<feature type="transmembrane region" description="Helical" evidence="7">
    <location>
        <begin position="47"/>
        <end position="69"/>
    </location>
</feature>